<dbReference type="Gene3D" id="1.10.238.20">
    <property type="entry name" value="Pheromone/general odorant binding protein domain"/>
    <property type="match status" value="1"/>
</dbReference>
<keyword evidence="3" id="KW-0964">Secreted</keyword>
<evidence type="ECO:0000256" key="2">
    <source>
        <dbReference type="ARBA" id="ARBA00008098"/>
    </source>
</evidence>
<evidence type="ECO:0000313" key="5">
    <source>
        <dbReference type="EMBL" id="JAB56149.1"/>
    </source>
</evidence>
<proteinExistence type="evidence at transcript level"/>
<comment type="subcellular location">
    <subcellularLocation>
        <location evidence="1">Secreted</location>
    </subcellularLocation>
</comment>
<dbReference type="InterPro" id="IPR036728">
    <property type="entry name" value="PBP_GOBP_sf"/>
</dbReference>
<comment type="similarity">
    <text evidence="2">Belongs to the PBP/GOBP family.</text>
</comment>
<feature type="signal peptide" evidence="4">
    <location>
        <begin position="1"/>
        <end position="20"/>
    </location>
</feature>
<dbReference type="AlphaFoldDB" id="U5ERI6"/>
<dbReference type="GO" id="GO:0005549">
    <property type="term" value="F:odorant binding"/>
    <property type="evidence" value="ECO:0007669"/>
    <property type="project" value="InterPro"/>
</dbReference>
<dbReference type="GO" id="GO:0005576">
    <property type="term" value="C:extracellular region"/>
    <property type="evidence" value="ECO:0007669"/>
    <property type="project" value="UniProtKB-SubCell"/>
</dbReference>
<dbReference type="CDD" id="cd23992">
    <property type="entry name" value="PBP_GOBP"/>
    <property type="match status" value="1"/>
</dbReference>
<accession>U5ERI6</accession>
<feature type="chain" id="PRO_5004660015" evidence="4">
    <location>
        <begin position="21"/>
        <end position="144"/>
    </location>
</feature>
<dbReference type="Pfam" id="PF01395">
    <property type="entry name" value="PBP_GOBP"/>
    <property type="match status" value="1"/>
</dbReference>
<dbReference type="EMBL" id="GANO01003722">
    <property type="protein sequence ID" value="JAB56149.1"/>
    <property type="molecule type" value="mRNA"/>
</dbReference>
<protein>
    <submittedName>
        <fullName evidence="5">Putative odorant-binding protein 56e obp</fullName>
    </submittedName>
</protein>
<name>U5ERI6_9DIPT</name>
<reference evidence="5" key="1">
    <citation type="journal article" date="2014" name="Insect Biochem. Mol. Biol.">
        <title>An insight into the sialome of the frog biting fly, Corethrella appendiculata.</title>
        <authorList>
            <person name="Ribeiro J.M.C."/>
            <person name="Chagas A.C."/>
            <person name="Pham V.M."/>
            <person name="Lounibos L.P."/>
            <person name="Calvo E."/>
        </authorList>
    </citation>
    <scope>NUCLEOTIDE SEQUENCE</scope>
    <source>
        <tissue evidence="5">Salivary glands</tissue>
    </source>
</reference>
<dbReference type="SUPFAM" id="SSF47565">
    <property type="entry name" value="Insect pheromone/odorant-binding proteins"/>
    <property type="match status" value="1"/>
</dbReference>
<keyword evidence="4" id="KW-0732">Signal</keyword>
<evidence type="ECO:0000256" key="4">
    <source>
        <dbReference type="SAM" id="SignalP"/>
    </source>
</evidence>
<evidence type="ECO:0000256" key="1">
    <source>
        <dbReference type="ARBA" id="ARBA00004613"/>
    </source>
</evidence>
<organism evidence="5">
    <name type="scientific">Corethrella appendiculata</name>
    <dbReference type="NCBI Taxonomy" id="1370023"/>
    <lineage>
        <taxon>Eukaryota</taxon>
        <taxon>Metazoa</taxon>
        <taxon>Ecdysozoa</taxon>
        <taxon>Arthropoda</taxon>
        <taxon>Hexapoda</taxon>
        <taxon>Insecta</taxon>
        <taxon>Pterygota</taxon>
        <taxon>Neoptera</taxon>
        <taxon>Endopterygota</taxon>
        <taxon>Diptera</taxon>
        <taxon>Nematocera</taxon>
        <taxon>Culicoidea</taxon>
        <taxon>Chaoboridae</taxon>
        <taxon>Corethrella</taxon>
    </lineage>
</organism>
<evidence type="ECO:0000256" key="3">
    <source>
        <dbReference type="ARBA" id="ARBA00022525"/>
    </source>
</evidence>
<sequence length="144" mass="16953">MKILFKFVIFSLLISEFVMAEENKEEEMMLEERKTMLREMTKECQEKEGTTDDDLEHLMGKNKPETDVQKCYLGCIDKQFGITDGKMFNEEGFLSLIEKLKYGEEKMHKAKEVAEACKEMENEDQCLLGESVWMCLKDAGWEWH</sequence>
<dbReference type="InterPro" id="IPR006170">
    <property type="entry name" value="PBP/GOBP"/>
</dbReference>